<feature type="region of interest" description="Disordered" evidence="1">
    <location>
        <begin position="194"/>
        <end position="223"/>
    </location>
</feature>
<dbReference type="Proteomes" id="UP000228934">
    <property type="component" value="Unassembled WGS sequence"/>
</dbReference>
<accession>A0A2G9SEU1</accession>
<feature type="transmembrane region" description="Helical" evidence="2">
    <location>
        <begin position="167"/>
        <end position="187"/>
    </location>
</feature>
<sequence length="285" mass="32619">MLNLTFVITIGASGIPSSAHRSYAIRTRVTLYRHCACVKLLPPLTFFLVYSPPLLVWRSGEEHMAESEQVSDIYTNEEEEEESPEAETSRSRRRRFKPSNMSFGEMLEMVDILKKADYDGKYGEDTQQQFKHLDTGALVWDTRTHFLLGGPHLCPPKKLYPISKQCFIFIVLPSNICVLSIPFFFYIGEKRLRGHPSSEETRDPPPLEEGEMHPRQTEQEEEDVVEIGTTTGDRDVVDPDPFTSESAQILNREIMGCNRDLENIKKNINDVLQKNKNIIDVLGRV</sequence>
<reference evidence="4" key="1">
    <citation type="journal article" date="2017" name="Nat. Commun.">
        <title>The North American bullfrog draft genome provides insight into hormonal regulation of long noncoding RNA.</title>
        <authorList>
            <person name="Hammond S.A."/>
            <person name="Warren R.L."/>
            <person name="Vandervalk B.P."/>
            <person name="Kucuk E."/>
            <person name="Khan H."/>
            <person name="Gibb E.A."/>
            <person name="Pandoh P."/>
            <person name="Kirk H."/>
            <person name="Zhao Y."/>
            <person name="Jones M."/>
            <person name="Mungall A.J."/>
            <person name="Coope R."/>
            <person name="Pleasance S."/>
            <person name="Moore R.A."/>
            <person name="Holt R.A."/>
            <person name="Round J.M."/>
            <person name="Ohora S."/>
            <person name="Walle B.V."/>
            <person name="Veldhoen N."/>
            <person name="Helbing C.C."/>
            <person name="Birol I."/>
        </authorList>
    </citation>
    <scope>NUCLEOTIDE SEQUENCE [LARGE SCALE GENOMIC DNA]</scope>
</reference>
<organism evidence="3 4">
    <name type="scientific">Aquarana catesbeiana</name>
    <name type="common">American bullfrog</name>
    <name type="synonym">Rana catesbeiana</name>
    <dbReference type="NCBI Taxonomy" id="8400"/>
    <lineage>
        <taxon>Eukaryota</taxon>
        <taxon>Metazoa</taxon>
        <taxon>Chordata</taxon>
        <taxon>Craniata</taxon>
        <taxon>Vertebrata</taxon>
        <taxon>Euteleostomi</taxon>
        <taxon>Amphibia</taxon>
        <taxon>Batrachia</taxon>
        <taxon>Anura</taxon>
        <taxon>Neobatrachia</taxon>
        <taxon>Ranoidea</taxon>
        <taxon>Ranidae</taxon>
        <taxon>Aquarana</taxon>
    </lineage>
</organism>
<feature type="compositionally biased region" description="Basic and acidic residues" evidence="1">
    <location>
        <begin position="194"/>
        <end position="218"/>
    </location>
</feature>
<keyword evidence="2" id="KW-0472">Membrane</keyword>
<evidence type="ECO:0000256" key="2">
    <source>
        <dbReference type="SAM" id="Phobius"/>
    </source>
</evidence>
<evidence type="ECO:0000313" key="3">
    <source>
        <dbReference type="EMBL" id="PIO38689.1"/>
    </source>
</evidence>
<proteinExistence type="predicted"/>
<dbReference type="AlphaFoldDB" id="A0A2G9SEU1"/>
<gene>
    <name evidence="3" type="ORF">AB205_0063600</name>
</gene>
<keyword evidence="2" id="KW-0812">Transmembrane</keyword>
<name>A0A2G9SEU1_AQUCT</name>
<dbReference type="EMBL" id="KV924242">
    <property type="protein sequence ID" value="PIO38689.1"/>
    <property type="molecule type" value="Genomic_DNA"/>
</dbReference>
<protein>
    <submittedName>
        <fullName evidence="3">Uncharacterized protein</fullName>
    </submittedName>
</protein>
<feature type="region of interest" description="Disordered" evidence="1">
    <location>
        <begin position="67"/>
        <end position="94"/>
    </location>
</feature>
<evidence type="ECO:0000256" key="1">
    <source>
        <dbReference type="SAM" id="MobiDB-lite"/>
    </source>
</evidence>
<evidence type="ECO:0000313" key="4">
    <source>
        <dbReference type="Proteomes" id="UP000228934"/>
    </source>
</evidence>
<feature type="compositionally biased region" description="Acidic residues" evidence="1">
    <location>
        <begin position="75"/>
        <end position="85"/>
    </location>
</feature>
<keyword evidence="2" id="KW-1133">Transmembrane helix</keyword>
<keyword evidence="4" id="KW-1185">Reference proteome</keyword>